<dbReference type="Pfam" id="PF00122">
    <property type="entry name" value="E1-E2_ATPase"/>
    <property type="match status" value="1"/>
</dbReference>
<dbReference type="InterPro" id="IPR059000">
    <property type="entry name" value="ATPase_P-type_domA"/>
</dbReference>
<keyword evidence="11" id="KW-1185">Reference proteome</keyword>
<dbReference type="GO" id="GO:0046872">
    <property type="term" value="F:metal ion binding"/>
    <property type="evidence" value="ECO:0007669"/>
    <property type="project" value="UniProtKB-KW"/>
</dbReference>
<accession>A0A8G1A4M2</accession>
<dbReference type="SFLD" id="SFLDF00027">
    <property type="entry name" value="p-type_atpase"/>
    <property type="match status" value="1"/>
</dbReference>
<organism evidence="10 11">
    <name type="scientific">Methanofollis formosanus</name>
    <dbReference type="NCBI Taxonomy" id="299308"/>
    <lineage>
        <taxon>Archaea</taxon>
        <taxon>Methanobacteriati</taxon>
        <taxon>Methanobacteriota</taxon>
        <taxon>Stenosarchaea group</taxon>
        <taxon>Methanomicrobia</taxon>
        <taxon>Methanomicrobiales</taxon>
        <taxon>Methanomicrobiaceae</taxon>
        <taxon>Methanofollis</taxon>
    </lineage>
</organism>
<dbReference type="InterPro" id="IPR023299">
    <property type="entry name" value="ATPase_P-typ_cyto_dom_N"/>
</dbReference>
<dbReference type="OrthoDB" id="8588at2157"/>
<feature type="transmembrane region" description="Helical" evidence="8">
    <location>
        <begin position="570"/>
        <end position="593"/>
    </location>
</feature>
<evidence type="ECO:0000256" key="3">
    <source>
        <dbReference type="ARBA" id="ARBA00022692"/>
    </source>
</evidence>
<dbReference type="Gene3D" id="3.40.1110.10">
    <property type="entry name" value="Calcium-transporting ATPase, cytoplasmic domain N"/>
    <property type="match status" value="1"/>
</dbReference>
<reference evidence="10" key="2">
    <citation type="submission" date="2019-03" db="EMBL/GenBank/DDBJ databases">
        <authorList>
            <person name="Chen S.-C."/>
            <person name="Wu S.-Y."/>
            <person name="Lai M.-C."/>
        </authorList>
    </citation>
    <scope>NUCLEOTIDE SEQUENCE</scope>
    <source>
        <strain evidence="10">ML15</strain>
    </source>
</reference>
<dbReference type="Gene3D" id="2.70.150.10">
    <property type="entry name" value="Calcium-transporting ATPase, cytoplasmic transduction domain A"/>
    <property type="match status" value="1"/>
</dbReference>
<dbReference type="PROSITE" id="PS00154">
    <property type="entry name" value="ATPASE_E1_E2"/>
    <property type="match status" value="1"/>
</dbReference>
<gene>
    <name evidence="10" type="ORF">E2N92_13300</name>
</gene>
<dbReference type="Proteomes" id="UP000826709">
    <property type="component" value="Chromosome"/>
</dbReference>
<sequence length="646" mass="66174">MQRPSWCTGETARIGLAVLLLAVALAGGYLRALPSLLVTALTIASLLITATPFVVETVRGLARRERNVGELATLAIAAAVLIGEYTAAAEVGLIMAVGEMAEEFAFNRSKRDIEGIAVANPGHALRKDGDGWTEVRTDDLVPGDVVLVRPGDLVPVDGTVVVGSSGIDESRLTGESTPVEKGVGGNVYAGTVNLDGTLEVRVSRAGEDSTYGKIVTLVKEAGERRPPARPFIDHFASVYTPVVLAVAGAVWAVTGDLHRAITLLIVACPCALLLATPSAVLAATGAAARKGVLIKGGEYLEAAARVDTCVFDKTGTLTRGIPAVTGVVPADGQDEHALLGLAAAAERGSPHPFARAVMAAAERAGIEVRAQSEARLTHGMGVEALTPAGRVVVGNALMMEQAGVAIPPGAAGTGTAIARTGATPLYVGRDGAFAGLIRVEDQVRPEAPGVVSAIRAEGAEKVVILTGDHEAAARDVAAQIGIGAAEVKAGLFPAEKLEQIRTLQAEGHTVCFVGDGTNDGPALAQAEIGVAIGSREDTVALETSDVVLMRGGIAALPWFLHLGRQTSRTITANVVFALGFAAVMAGCAAGGLITPATAAIAHQFGTIIVLANSVRLAGADRDFPARVSGKTSDISHIPNDLRDSFI</sequence>
<dbReference type="GO" id="GO:0016020">
    <property type="term" value="C:membrane"/>
    <property type="evidence" value="ECO:0007669"/>
    <property type="project" value="UniProtKB-SubCell"/>
</dbReference>
<dbReference type="InterPro" id="IPR008250">
    <property type="entry name" value="ATPase_P-typ_transduc_dom_A_sf"/>
</dbReference>
<feature type="transmembrane region" description="Helical" evidence="8">
    <location>
        <begin position="260"/>
        <end position="283"/>
    </location>
</feature>
<name>A0A8G1A4M2_9EURY</name>
<dbReference type="PRINTS" id="PR00119">
    <property type="entry name" value="CATATPASE"/>
</dbReference>
<keyword evidence="6 8" id="KW-1133">Transmembrane helix</keyword>
<keyword evidence="4" id="KW-0479">Metal-binding</keyword>
<keyword evidence="7 8" id="KW-0472">Membrane</keyword>
<dbReference type="InterPro" id="IPR023214">
    <property type="entry name" value="HAD_sf"/>
</dbReference>
<dbReference type="GO" id="GO:0019829">
    <property type="term" value="F:ATPase-coupled monoatomic cation transmembrane transporter activity"/>
    <property type="evidence" value="ECO:0007669"/>
    <property type="project" value="InterPro"/>
</dbReference>
<evidence type="ECO:0000313" key="11">
    <source>
        <dbReference type="Proteomes" id="UP000826709"/>
    </source>
</evidence>
<dbReference type="SFLD" id="SFLDS00003">
    <property type="entry name" value="Haloacid_Dehalogenase"/>
    <property type="match status" value="1"/>
</dbReference>
<evidence type="ECO:0000256" key="2">
    <source>
        <dbReference type="ARBA" id="ARBA00006024"/>
    </source>
</evidence>
<dbReference type="InterPro" id="IPR001757">
    <property type="entry name" value="P_typ_ATPase"/>
</dbReference>
<dbReference type="KEGG" id="mfk:E2N92_13300"/>
<feature type="transmembrane region" description="Helical" evidence="8">
    <location>
        <begin position="234"/>
        <end position="254"/>
    </location>
</feature>
<dbReference type="RefSeq" id="WP_220681648.1">
    <property type="nucleotide sequence ID" value="NZ_CP037968.1"/>
</dbReference>
<dbReference type="NCBIfam" id="TIGR01494">
    <property type="entry name" value="ATPase_P-type"/>
    <property type="match status" value="1"/>
</dbReference>
<dbReference type="InterPro" id="IPR027256">
    <property type="entry name" value="P-typ_ATPase_IB"/>
</dbReference>
<evidence type="ECO:0000256" key="8">
    <source>
        <dbReference type="SAM" id="Phobius"/>
    </source>
</evidence>
<dbReference type="SFLD" id="SFLDG00002">
    <property type="entry name" value="C1.7:_P-type_atpase_like"/>
    <property type="match status" value="1"/>
</dbReference>
<dbReference type="NCBIfam" id="TIGR01525">
    <property type="entry name" value="ATPase-IB_hvy"/>
    <property type="match status" value="1"/>
</dbReference>
<reference evidence="10" key="1">
    <citation type="journal article" date="2005" name="Int. J. Syst. Evol. Microbiol.">
        <title>Methanofollis formosanus sp. nov., isolated from a fish pond.</title>
        <authorList>
            <person name="Wu S.Y."/>
            <person name="Chen S.C."/>
            <person name="Lai M.C."/>
        </authorList>
    </citation>
    <scope>NUCLEOTIDE SEQUENCE</scope>
    <source>
        <strain evidence="10">ML15</strain>
    </source>
</reference>
<dbReference type="SUPFAM" id="SSF56784">
    <property type="entry name" value="HAD-like"/>
    <property type="match status" value="1"/>
</dbReference>
<feature type="transmembrane region" description="Helical" evidence="8">
    <location>
        <begin position="12"/>
        <end position="30"/>
    </location>
</feature>
<dbReference type="AlphaFoldDB" id="A0A8G1A4M2"/>
<dbReference type="SUPFAM" id="SSF81665">
    <property type="entry name" value="Calcium ATPase, transmembrane domain M"/>
    <property type="match status" value="1"/>
</dbReference>
<feature type="transmembrane region" description="Helical" evidence="8">
    <location>
        <begin position="36"/>
        <end position="55"/>
    </location>
</feature>
<dbReference type="InterPro" id="IPR051014">
    <property type="entry name" value="Cation_Transport_ATPase_IB"/>
</dbReference>
<dbReference type="InterPro" id="IPR044492">
    <property type="entry name" value="P_typ_ATPase_HD_dom"/>
</dbReference>
<evidence type="ECO:0000313" key="10">
    <source>
        <dbReference type="EMBL" id="QYZ80334.1"/>
    </source>
</evidence>
<dbReference type="PRINTS" id="PR00120">
    <property type="entry name" value="HATPASE"/>
</dbReference>
<dbReference type="InterPro" id="IPR036412">
    <property type="entry name" value="HAD-like_sf"/>
</dbReference>
<dbReference type="PANTHER" id="PTHR48085">
    <property type="entry name" value="CADMIUM/ZINC-TRANSPORTING ATPASE HMA2-RELATED"/>
    <property type="match status" value="1"/>
</dbReference>
<dbReference type="FunFam" id="2.70.150.10:FF:000002">
    <property type="entry name" value="Copper-transporting ATPase 1, putative"/>
    <property type="match status" value="1"/>
</dbReference>
<dbReference type="InterPro" id="IPR023298">
    <property type="entry name" value="ATPase_P-typ_TM_dom_sf"/>
</dbReference>
<proteinExistence type="inferred from homology"/>
<evidence type="ECO:0000256" key="4">
    <source>
        <dbReference type="ARBA" id="ARBA00022723"/>
    </source>
</evidence>
<evidence type="ECO:0000256" key="7">
    <source>
        <dbReference type="ARBA" id="ARBA00023136"/>
    </source>
</evidence>
<dbReference type="SUPFAM" id="SSF81653">
    <property type="entry name" value="Calcium ATPase, transduction domain A"/>
    <property type="match status" value="1"/>
</dbReference>
<comment type="subcellular location">
    <subcellularLocation>
        <location evidence="1">Membrane</location>
    </subcellularLocation>
</comment>
<dbReference type="InterPro" id="IPR018303">
    <property type="entry name" value="ATPase_P-typ_P_site"/>
</dbReference>
<comment type="similarity">
    <text evidence="2">Belongs to the cation transport ATPase (P-type) (TC 3.A.3) family. Type IB subfamily.</text>
</comment>
<dbReference type="EMBL" id="CP037968">
    <property type="protein sequence ID" value="QYZ80334.1"/>
    <property type="molecule type" value="Genomic_DNA"/>
</dbReference>
<dbReference type="PANTHER" id="PTHR48085:SF5">
    <property type="entry name" value="CADMIUM_ZINC-TRANSPORTING ATPASE HMA4-RELATED"/>
    <property type="match status" value="1"/>
</dbReference>
<dbReference type="Pfam" id="PF00702">
    <property type="entry name" value="Hydrolase"/>
    <property type="match status" value="1"/>
</dbReference>
<dbReference type="GO" id="GO:0016887">
    <property type="term" value="F:ATP hydrolysis activity"/>
    <property type="evidence" value="ECO:0007669"/>
    <property type="project" value="InterPro"/>
</dbReference>
<evidence type="ECO:0000256" key="6">
    <source>
        <dbReference type="ARBA" id="ARBA00022989"/>
    </source>
</evidence>
<dbReference type="Gene3D" id="3.40.50.1000">
    <property type="entry name" value="HAD superfamily/HAD-like"/>
    <property type="match status" value="1"/>
</dbReference>
<evidence type="ECO:0000256" key="5">
    <source>
        <dbReference type="ARBA" id="ARBA00022967"/>
    </source>
</evidence>
<dbReference type="GO" id="GO:0005524">
    <property type="term" value="F:ATP binding"/>
    <property type="evidence" value="ECO:0007669"/>
    <property type="project" value="InterPro"/>
</dbReference>
<keyword evidence="3 8" id="KW-0812">Transmembrane</keyword>
<evidence type="ECO:0000259" key="9">
    <source>
        <dbReference type="Pfam" id="PF00122"/>
    </source>
</evidence>
<keyword evidence="5" id="KW-1278">Translocase</keyword>
<protein>
    <submittedName>
        <fullName evidence="10">Cation-translocating P-type ATPase</fullName>
    </submittedName>
</protein>
<evidence type="ECO:0000256" key="1">
    <source>
        <dbReference type="ARBA" id="ARBA00004370"/>
    </source>
</evidence>
<feature type="domain" description="P-type ATPase A" evidence="9">
    <location>
        <begin position="121"/>
        <end position="219"/>
    </location>
</feature>